<feature type="signal peptide" evidence="1">
    <location>
        <begin position="1"/>
        <end position="21"/>
    </location>
</feature>
<comment type="caution">
    <text evidence="2">The sequence shown here is derived from an EMBL/GenBank/DDBJ whole genome shotgun (WGS) entry which is preliminary data.</text>
</comment>
<accession>A0A0P8ZTP1</accession>
<sequence length="110" mass="12215">MLLRNFVTVSFGLLLSLKAMADDKGVYSAKLTCAETNKKALNPVKTGYQVKTGYRIDDFHSFSAAAIDPMKPQSKIFSAQVDPRNVQHMDDSPLDNKYAFSAELELIRGL</sequence>
<dbReference type="OrthoDB" id="6901916at2"/>
<dbReference type="RefSeq" id="WP_057396869.1">
    <property type="nucleotide sequence ID" value="NZ_LJXB01000065.1"/>
</dbReference>
<evidence type="ECO:0000313" key="3">
    <source>
        <dbReference type="Proteomes" id="UP000050349"/>
    </source>
</evidence>
<feature type="chain" id="PRO_5006154968" evidence="1">
    <location>
        <begin position="22"/>
        <end position="110"/>
    </location>
</feature>
<reference evidence="2 3" key="1">
    <citation type="submission" date="2015-09" db="EMBL/GenBank/DDBJ databases">
        <authorList>
            <person name="Jackson K.R."/>
            <person name="Lunt B.L."/>
            <person name="Fisher J.N.B."/>
            <person name="Gardner A.V."/>
            <person name="Bailey M.E."/>
            <person name="Deus L.M."/>
            <person name="Earl A.S."/>
            <person name="Gibby P.D."/>
            <person name="Hartmann K.A."/>
            <person name="Liu J.E."/>
            <person name="Manci A.M."/>
            <person name="Nielsen D.A."/>
            <person name="Solomon M.B."/>
            <person name="Breakwell D.P."/>
            <person name="Burnett S.H."/>
            <person name="Grose J.H."/>
        </authorList>
    </citation>
    <scope>NUCLEOTIDE SEQUENCE [LARGE SCALE GENOMIC DNA]</scope>
    <source>
        <strain evidence="2 3">S613</strain>
    </source>
</reference>
<organism evidence="2 3">
    <name type="scientific">Pseudomonas fluorescens</name>
    <dbReference type="NCBI Taxonomy" id="294"/>
    <lineage>
        <taxon>Bacteria</taxon>
        <taxon>Pseudomonadati</taxon>
        <taxon>Pseudomonadota</taxon>
        <taxon>Gammaproteobacteria</taxon>
        <taxon>Pseudomonadales</taxon>
        <taxon>Pseudomonadaceae</taxon>
        <taxon>Pseudomonas</taxon>
    </lineage>
</organism>
<dbReference type="EMBL" id="LJXB01000065">
    <property type="protein sequence ID" value="KPU60691.1"/>
    <property type="molecule type" value="Genomic_DNA"/>
</dbReference>
<dbReference type="Proteomes" id="UP000050349">
    <property type="component" value="Unassembled WGS sequence"/>
</dbReference>
<evidence type="ECO:0000313" key="2">
    <source>
        <dbReference type="EMBL" id="KPU60691.1"/>
    </source>
</evidence>
<dbReference type="PATRIC" id="fig|294.162.peg.1586"/>
<dbReference type="AlphaFoldDB" id="A0A0P8ZTP1"/>
<keyword evidence="1" id="KW-0732">Signal</keyword>
<evidence type="ECO:0000256" key="1">
    <source>
        <dbReference type="SAM" id="SignalP"/>
    </source>
</evidence>
<proteinExistence type="predicted"/>
<gene>
    <name evidence="2" type="ORF">AN403_4742</name>
</gene>
<name>A0A0P8ZTP1_PSEFL</name>
<protein>
    <submittedName>
        <fullName evidence="2">Uncharacterized protein</fullName>
    </submittedName>
</protein>